<keyword evidence="2" id="KW-1185">Reference proteome</keyword>
<gene>
    <name evidence="1" type="ORF">IC610_00590</name>
</gene>
<reference evidence="1 2" key="1">
    <citation type="submission" date="2020-09" db="EMBL/GenBank/DDBJ databases">
        <title>Genome seq and assembly of Chryseobacterium sp.</title>
        <authorList>
            <person name="Chhetri G."/>
        </authorList>
    </citation>
    <scope>NUCLEOTIDE SEQUENCE [LARGE SCALE GENOMIC DNA]</scope>
    <source>
        <strain evidence="1 2">GCR10</strain>
    </source>
</reference>
<dbReference type="RefSeq" id="WP_191734745.1">
    <property type="nucleotide sequence ID" value="NZ_JACYFS010000001.1"/>
</dbReference>
<evidence type="ECO:0008006" key="3">
    <source>
        <dbReference type="Google" id="ProtNLM"/>
    </source>
</evidence>
<dbReference type="InterPro" id="IPR046233">
    <property type="entry name" value="DUF6266"/>
</dbReference>
<evidence type="ECO:0000313" key="1">
    <source>
        <dbReference type="EMBL" id="MBD8080912.1"/>
    </source>
</evidence>
<protein>
    <recommendedName>
        <fullName evidence="3">Capsid protein</fullName>
    </recommendedName>
</protein>
<organism evidence="1 2">
    <name type="scientific">Chryseobacterium caseinilyticum</name>
    <dbReference type="NCBI Taxonomy" id="2771428"/>
    <lineage>
        <taxon>Bacteria</taxon>
        <taxon>Pseudomonadati</taxon>
        <taxon>Bacteroidota</taxon>
        <taxon>Flavobacteriia</taxon>
        <taxon>Flavobacteriales</taxon>
        <taxon>Weeksellaceae</taxon>
        <taxon>Chryseobacterium group</taxon>
        <taxon>Chryseobacterium</taxon>
    </lineage>
</organism>
<dbReference type="EMBL" id="JACYFS010000001">
    <property type="protein sequence ID" value="MBD8080912.1"/>
    <property type="molecule type" value="Genomic_DNA"/>
</dbReference>
<dbReference type="Proteomes" id="UP000637299">
    <property type="component" value="Unassembled WGS sequence"/>
</dbReference>
<accession>A0ABR8Z6J3</accession>
<name>A0ABR8Z6J3_9FLAO</name>
<proteinExistence type="predicted"/>
<comment type="caution">
    <text evidence="1">The sequence shown here is derived from an EMBL/GenBank/DDBJ whole genome shotgun (WGS) entry which is preliminary data.</text>
</comment>
<dbReference type="Pfam" id="PF19781">
    <property type="entry name" value="DUF6266"/>
    <property type="match status" value="1"/>
</dbReference>
<sequence>MAKLDDSLLSGSRGRTGRLVVANVNGIEVLKVRPRKSTKAVSAKQELIRERMKKGYEFIASYKTYVSEFFGTKVGMKSPYNQAMSVLLNAFKLDYAQMEINITYPGISFSRGPLPAPQPTGISSAVAQQITVDWYNNSGGNADRDADELQVLCAVEGEPATLFFQNQGVRLDEQAIVTLPPMVSGKTVHVYLAFRDVASLTASASAYVGSVTVL</sequence>
<evidence type="ECO:0000313" key="2">
    <source>
        <dbReference type="Proteomes" id="UP000637299"/>
    </source>
</evidence>